<dbReference type="Pfam" id="PF00079">
    <property type="entry name" value="Serpin"/>
    <property type="match status" value="1"/>
</dbReference>
<dbReference type="InterPro" id="IPR036186">
    <property type="entry name" value="Serpin_sf"/>
</dbReference>
<dbReference type="InterPro" id="IPR023796">
    <property type="entry name" value="Serpin_dom"/>
</dbReference>
<comment type="similarity">
    <text evidence="1 2">Belongs to the serpin family.</text>
</comment>
<evidence type="ECO:0000259" key="4">
    <source>
        <dbReference type="SMART" id="SM00093"/>
    </source>
</evidence>
<dbReference type="InterPro" id="IPR042178">
    <property type="entry name" value="Serpin_sf_1"/>
</dbReference>
<dbReference type="GO" id="GO:0004867">
    <property type="term" value="F:serine-type endopeptidase inhibitor activity"/>
    <property type="evidence" value="ECO:0007669"/>
    <property type="project" value="InterPro"/>
</dbReference>
<dbReference type="Gene3D" id="2.30.39.10">
    <property type="entry name" value="Alpha-1-antitrypsin, domain 1"/>
    <property type="match status" value="1"/>
</dbReference>
<feature type="chain" id="PRO_5006450466" evidence="3">
    <location>
        <begin position="19"/>
        <end position="225"/>
    </location>
</feature>
<feature type="domain" description="Serpin" evidence="4">
    <location>
        <begin position="4"/>
        <end position="224"/>
    </location>
</feature>
<protein>
    <submittedName>
        <fullName evidence="5">SERPIN domain-containing protein</fullName>
    </submittedName>
</protein>
<dbReference type="AlphaFoldDB" id="A0A0R3WYU8"/>
<dbReference type="STRING" id="6205.A0A0R3WYU8"/>
<dbReference type="PANTHER" id="PTHR11461:SF211">
    <property type="entry name" value="GH10112P-RELATED"/>
    <property type="match status" value="1"/>
</dbReference>
<dbReference type="SUPFAM" id="SSF56574">
    <property type="entry name" value="Serpins"/>
    <property type="match status" value="1"/>
</dbReference>
<accession>A0A0R3WYU8</accession>
<organism evidence="5">
    <name type="scientific">Hydatigena taeniaeformis</name>
    <name type="common">Feline tapeworm</name>
    <name type="synonym">Taenia taeniaeformis</name>
    <dbReference type="NCBI Taxonomy" id="6205"/>
    <lineage>
        <taxon>Eukaryota</taxon>
        <taxon>Metazoa</taxon>
        <taxon>Spiralia</taxon>
        <taxon>Lophotrochozoa</taxon>
        <taxon>Platyhelminthes</taxon>
        <taxon>Cestoda</taxon>
        <taxon>Eucestoda</taxon>
        <taxon>Cyclophyllidea</taxon>
        <taxon>Taeniidae</taxon>
        <taxon>Hydatigera</taxon>
    </lineage>
</organism>
<dbReference type="InterPro" id="IPR042185">
    <property type="entry name" value="Serpin_sf_2"/>
</dbReference>
<dbReference type="WBParaSite" id="TTAC_0000593801-mRNA-1">
    <property type="protein sequence ID" value="TTAC_0000593801-mRNA-1"/>
    <property type="gene ID" value="TTAC_0000593801"/>
</dbReference>
<dbReference type="GO" id="GO:0005615">
    <property type="term" value="C:extracellular space"/>
    <property type="evidence" value="ECO:0007669"/>
    <property type="project" value="InterPro"/>
</dbReference>
<evidence type="ECO:0000313" key="5">
    <source>
        <dbReference type="WBParaSite" id="TTAC_0000593801-mRNA-1"/>
    </source>
</evidence>
<evidence type="ECO:0000256" key="1">
    <source>
        <dbReference type="ARBA" id="ARBA00009500"/>
    </source>
</evidence>
<evidence type="ECO:0000256" key="3">
    <source>
        <dbReference type="SAM" id="SignalP"/>
    </source>
</evidence>
<dbReference type="SMART" id="SM00093">
    <property type="entry name" value="SERPIN"/>
    <property type="match status" value="1"/>
</dbReference>
<dbReference type="InterPro" id="IPR000215">
    <property type="entry name" value="Serpin_fam"/>
</dbReference>
<dbReference type="PANTHER" id="PTHR11461">
    <property type="entry name" value="SERINE PROTEASE INHIBITOR, SERPIN"/>
    <property type="match status" value="1"/>
</dbReference>
<evidence type="ECO:0000256" key="2">
    <source>
        <dbReference type="RuleBase" id="RU000411"/>
    </source>
</evidence>
<sequence>LSVLVLLSALLTSKGPEGETAKEICEAIVGVEKRETCSNLNYPNIEQMLGRIRTGVADSRTEGGDKILSLSNAIFLQKGLHVHPNFLTGFTRTGINHVEETLFNTSEAFEKINEWARSSTDGLIERFLRSKDELSSDTLMILLNAIAFKENWAKTFMVERTMKRNFYLKEDAFVEVPMMHLESQMVYLKNDKYRVVAKPFRNDRFKFLIFLPNNRFNLDEIEDDL</sequence>
<feature type="signal peptide" evidence="3">
    <location>
        <begin position="1"/>
        <end position="18"/>
    </location>
</feature>
<keyword evidence="3" id="KW-0732">Signal</keyword>
<name>A0A0R3WYU8_HYDTA</name>
<reference evidence="5" key="1">
    <citation type="submission" date="2017-02" db="UniProtKB">
        <authorList>
            <consortium name="WormBaseParasite"/>
        </authorList>
    </citation>
    <scope>IDENTIFICATION</scope>
</reference>
<proteinExistence type="inferred from homology"/>
<dbReference type="Gene3D" id="3.30.497.10">
    <property type="entry name" value="Antithrombin, subunit I, domain 2"/>
    <property type="match status" value="1"/>
</dbReference>